<protein>
    <submittedName>
        <fullName evidence="2">Uncharacterized protein</fullName>
    </submittedName>
</protein>
<evidence type="ECO:0000313" key="2">
    <source>
        <dbReference type="EMBL" id="CDW99249.1"/>
    </source>
</evidence>
<keyword evidence="3" id="KW-1185">Reference proteome</keyword>
<dbReference type="Proteomes" id="UP000242770">
    <property type="component" value="Unassembled WGS sequence"/>
</dbReference>
<evidence type="ECO:0000256" key="1">
    <source>
        <dbReference type="SAM" id="MobiDB-lite"/>
    </source>
</evidence>
<accession>A0A0F7SCA0</accession>
<proteinExistence type="predicted"/>
<reference evidence="3" key="1">
    <citation type="submission" date="2014-06" db="EMBL/GenBank/DDBJ databases">
        <authorList>
            <person name="Berkman P.J."/>
        </authorList>
    </citation>
    <scope>NUCLEOTIDE SEQUENCE [LARGE SCALE GENOMIC DNA]</scope>
</reference>
<dbReference type="AlphaFoldDB" id="A0A0F7SCA0"/>
<gene>
    <name evidence="2" type="primary">SSCI72910.1</name>
</gene>
<organism evidence="2 3">
    <name type="scientific">Sporisorium scitamineum</name>
    <dbReference type="NCBI Taxonomy" id="49012"/>
    <lineage>
        <taxon>Eukaryota</taxon>
        <taxon>Fungi</taxon>
        <taxon>Dikarya</taxon>
        <taxon>Basidiomycota</taxon>
        <taxon>Ustilaginomycotina</taxon>
        <taxon>Ustilaginomycetes</taxon>
        <taxon>Ustilaginales</taxon>
        <taxon>Ustilaginaceae</taxon>
        <taxon>Sporisorium</taxon>
    </lineage>
</organism>
<feature type="compositionally biased region" description="Acidic residues" evidence="1">
    <location>
        <begin position="174"/>
        <end position="185"/>
    </location>
</feature>
<dbReference type="EMBL" id="CCFA01004404">
    <property type="protein sequence ID" value="CDW99249.1"/>
    <property type="molecule type" value="Genomic_DNA"/>
</dbReference>
<sequence>MAEMPSSQKVMWVENSKGEEDILHQTSSIEAVTMPVSLTDNKDALVLRLKYHKSTLFLTCQPTTAISSLKADFLSAVRSTNQPELSTLPPYTQPDGKSYPAWSQMDAEQDIGLFIASNTGADDIMTIYMPLDQDANQADSTVRKAGLKDADAVCVGFRAEGASSISQPIVQLTDVEEEEEEDAVDPDSIPPPLSE</sequence>
<feature type="region of interest" description="Disordered" evidence="1">
    <location>
        <begin position="166"/>
        <end position="195"/>
    </location>
</feature>
<name>A0A0F7SCA0_9BASI</name>
<evidence type="ECO:0000313" key="3">
    <source>
        <dbReference type="Proteomes" id="UP000242770"/>
    </source>
</evidence>